<comment type="caution">
    <text evidence="1">The sequence shown here is derived from an EMBL/GenBank/DDBJ whole genome shotgun (WGS) entry which is preliminary data.</text>
</comment>
<organism evidence="1 2">
    <name type="scientific">Dallia pectoralis</name>
    <name type="common">Alaska blackfish</name>
    <dbReference type="NCBI Taxonomy" id="75939"/>
    <lineage>
        <taxon>Eukaryota</taxon>
        <taxon>Metazoa</taxon>
        <taxon>Chordata</taxon>
        <taxon>Craniata</taxon>
        <taxon>Vertebrata</taxon>
        <taxon>Euteleostomi</taxon>
        <taxon>Actinopterygii</taxon>
        <taxon>Neopterygii</taxon>
        <taxon>Teleostei</taxon>
        <taxon>Protacanthopterygii</taxon>
        <taxon>Esociformes</taxon>
        <taxon>Umbridae</taxon>
        <taxon>Dallia</taxon>
    </lineage>
</organism>
<keyword evidence="2" id="KW-1185">Reference proteome</keyword>
<sequence>MNFKVLPFSRSLSLPDCRVFLTCSSSLSLTRYLGGVIWSRDFLSAVRNSEVVGLRRASQVVLFHKETSLCAGQECDMKDDVVCSAVPSLNGNTIQAWPGTVSCGQRPIVISPSLNPQVRGGTPNANRSMRDTRPGFSQHKLETGLSSSFRLAWISDMNSFGWCYIE</sequence>
<proteinExistence type="predicted"/>
<dbReference type="EMBL" id="CM055761">
    <property type="protein sequence ID" value="KAJ7986278.1"/>
    <property type="molecule type" value="Genomic_DNA"/>
</dbReference>
<dbReference type="Proteomes" id="UP001157502">
    <property type="component" value="Chromosome 34"/>
</dbReference>
<evidence type="ECO:0000313" key="2">
    <source>
        <dbReference type="Proteomes" id="UP001157502"/>
    </source>
</evidence>
<name>A0ACC2F4H8_DALPE</name>
<protein>
    <submittedName>
        <fullName evidence="1">Uncharacterized protein</fullName>
    </submittedName>
</protein>
<reference evidence="1" key="1">
    <citation type="submission" date="2021-05" db="EMBL/GenBank/DDBJ databases">
        <authorList>
            <person name="Pan Q."/>
            <person name="Jouanno E."/>
            <person name="Zahm M."/>
            <person name="Klopp C."/>
            <person name="Cabau C."/>
            <person name="Louis A."/>
            <person name="Berthelot C."/>
            <person name="Parey E."/>
            <person name="Roest Crollius H."/>
            <person name="Montfort J."/>
            <person name="Robinson-Rechavi M."/>
            <person name="Bouchez O."/>
            <person name="Lampietro C."/>
            <person name="Lopez Roques C."/>
            <person name="Donnadieu C."/>
            <person name="Postlethwait J."/>
            <person name="Bobe J."/>
            <person name="Dillon D."/>
            <person name="Chandos A."/>
            <person name="von Hippel F."/>
            <person name="Guiguen Y."/>
        </authorList>
    </citation>
    <scope>NUCLEOTIDE SEQUENCE</scope>
    <source>
        <strain evidence="1">YG-Jan2019</strain>
    </source>
</reference>
<gene>
    <name evidence="1" type="ORF">DPEC_G00338280</name>
</gene>
<evidence type="ECO:0000313" key="1">
    <source>
        <dbReference type="EMBL" id="KAJ7986278.1"/>
    </source>
</evidence>
<accession>A0ACC2F4H8</accession>